<keyword evidence="6" id="KW-1185">Reference proteome</keyword>
<dbReference type="SMART" id="SM00448">
    <property type="entry name" value="REC"/>
    <property type="match status" value="1"/>
</dbReference>
<name>A0A7L9SN61_9BIFI</name>
<organism evidence="5 6">
    <name type="scientific">Bifidobacterium eulemuris</name>
    <dbReference type="NCBI Taxonomy" id="1765219"/>
    <lineage>
        <taxon>Bacteria</taxon>
        <taxon>Bacillati</taxon>
        <taxon>Actinomycetota</taxon>
        <taxon>Actinomycetes</taxon>
        <taxon>Bifidobacteriales</taxon>
        <taxon>Bifidobacteriaceae</taxon>
        <taxon>Bifidobacterium</taxon>
    </lineage>
</organism>
<reference evidence="5 6" key="1">
    <citation type="submission" date="2020-10" db="EMBL/GenBank/DDBJ databases">
        <title>Genome sequencing of Bifidobacterium eulemuris_DSMZ_100216.</title>
        <authorList>
            <person name="Kim J."/>
        </authorList>
    </citation>
    <scope>NUCLEOTIDE SEQUENCE [LARGE SCALE GENOMIC DNA]</scope>
    <source>
        <strain evidence="5 6">DSM 100216</strain>
    </source>
</reference>
<dbReference type="Gene3D" id="3.40.50.2300">
    <property type="match status" value="1"/>
</dbReference>
<evidence type="ECO:0000259" key="3">
    <source>
        <dbReference type="PROSITE" id="PS50043"/>
    </source>
</evidence>
<proteinExistence type="predicted"/>
<feature type="domain" description="HTH luxR-type" evidence="3">
    <location>
        <begin position="154"/>
        <end position="220"/>
    </location>
</feature>
<dbReference type="SUPFAM" id="SSF46894">
    <property type="entry name" value="C-terminal effector domain of the bipartite response regulators"/>
    <property type="match status" value="1"/>
</dbReference>
<dbReference type="InterPro" id="IPR011006">
    <property type="entry name" value="CheY-like_superfamily"/>
</dbReference>
<dbReference type="SMART" id="SM00421">
    <property type="entry name" value="HTH_LUXR"/>
    <property type="match status" value="1"/>
</dbReference>
<dbReference type="RefSeq" id="WP_094636215.1">
    <property type="nucleotide sequence ID" value="NZ_CP062938.1"/>
</dbReference>
<dbReference type="PANTHER" id="PTHR43214">
    <property type="entry name" value="TWO-COMPONENT RESPONSE REGULATOR"/>
    <property type="match status" value="1"/>
</dbReference>
<dbReference type="Proteomes" id="UP000593943">
    <property type="component" value="Chromosome"/>
</dbReference>
<accession>A0A7L9SN61</accession>
<dbReference type="KEGG" id="beu:BE0216_01640"/>
<evidence type="ECO:0000256" key="1">
    <source>
        <dbReference type="ARBA" id="ARBA00023125"/>
    </source>
</evidence>
<dbReference type="SUPFAM" id="SSF52172">
    <property type="entry name" value="CheY-like"/>
    <property type="match status" value="1"/>
</dbReference>
<evidence type="ECO:0000256" key="2">
    <source>
        <dbReference type="PROSITE-ProRule" id="PRU00169"/>
    </source>
</evidence>
<dbReference type="Gene3D" id="1.10.10.10">
    <property type="entry name" value="Winged helix-like DNA-binding domain superfamily/Winged helix DNA-binding domain"/>
    <property type="match status" value="1"/>
</dbReference>
<dbReference type="CDD" id="cd06170">
    <property type="entry name" value="LuxR_C_like"/>
    <property type="match status" value="1"/>
</dbReference>
<dbReference type="InterPro" id="IPR039420">
    <property type="entry name" value="WalR-like"/>
</dbReference>
<dbReference type="PROSITE" id="PS50043">
    <property type="entry name" value="HTH_LUXR_2"/>
    <property type="match status" value="1"/>
</dbReference>
<dbReference type="EMBL" id="CP062938">
    <property type="protein sequence ID" value="QOL31306.1"/>
    <property type="molecule type" value="Genomic_DNA"/>
</dbReference>
<dbReference type="OrthoDB" id="9808843at2"/>
<dbReference type="InterPro" id="IPR000792">
    <property type="entry name" value="Tscrpt_reg_LuxR_C"/>
</dbReference>
<feature type="modified residue" description="4-aspartylphosphate" evidence="2">
    <location>
        <position position="60"/>
    </location>
</feature>
<protein>
    <submittedName>
        <fullName evidence="5">Response regulator transcription factor</fullName>
    </submittedName>
</protein>
<dbReference type="Pfam" id="PF00196">
    <property type="entry name" value="GerE"/>
    <property type="match status" value="1"/>
</dbReference>
<dbReference type="Pfam" id="PF00072">
    <property type="entry name" value="Response_reg"/>
    <property type="match status" value="1"/>
</dbReference>
<dbReference type="GO" id="GO:0000160">
    <property type="term" value="P:phosphorelay signal transduction system"/>
    <property type="evidence" value="ECO:0007669"/>
    <property type="project" value="InterPro"/>
</dbReference>
<dbReference type="GO" id="GO:0006355">
    <property type="term" value="P:regulation of DNA-templated transcription"/>
    <property type="evidence" value="ECO:0007669"/>
    <property type="project" value="InterPro"/>
</dbReference>
<dbReference type="AlphaFoldDB" id="A0A7L9SN61"/>
<sequence length="220" mass="24144">MVERIRVAVADDDGCALMGLMAVLRRRLPRVVLAWSETTGHGAVRRALDPMNDADILLMDMRMGDMSGLMACRAIRSRDGSLPILAVTAFSLAYYARRAAEAGAQGIVGKNDFDGMDAAIGDILHHQAMGVRLDVSESVSFDSARRAYLRLAGDMEPTVVDLSTREREIVEQYAQANKPAVIARNLGISAGSVKTYLDRAQNRLGLSSRADLVEYWWQRS</sequence>
<evidence type="ECO:0000313" key="6">
    <source>
        <dbReference type="Proteomes" id="UP000593943"/>
    </source>
</evidence>
<feature type="domain" description="Response regulatory" evidence="4">
    <location>
        <begin position="6"/>
        <end position="125"/>
    </location>
</feature>
<evidence type="ECO:0000259" key="4">
    <source>
        <dbReference type="PROSITE" id="PS50110"/>
    </source>
</evidence>
<dbReference type="InterPro" id="IPR016032">
    <property type="entry name" value="Sig_transdc_resp-reg_C-effctor"/>
</dbReference>
<dbReference type="InterPro" id="IPR036388">
    <property type="entry name" value="WH-like_DNA-bd_sf"/>
</dbReference>
<keyword evidence="1" id="KW-0238">DNA-binding</keyword>
<dbReference type="InterPro" id="IPR001789">
    <property type="entry name" value="Sig_transdc_resp-reg_receiver"/>
</dbReference>
<keyword evidence="2" id="KW-0597">Phosphoprotein</keyword>
<gene>
    <name evidence="5" type="ORF">BE0216_01640</name>
</gene>
<dbReference type="PROSITE" id="PS50110">
    <property type="entry name" value="RESPONSE_REGULATORY"/>
    <property type="match status" value="1"/>
</dbReference>
<evidence type="ECO:0000313" key="5">
    <source>
        <dbReference type="EMBL" id="QOL31306.1"/>
    </source>
</evidence>
<dbReference type="GO" id="GO:0003677">
    <property type="term" value="F:DNA binding"/>
    <property type="evidence" value="ECO:0007669"/>
    <property type="project" value="UniProtKB-KW"/>
</dbReference>